<evidence type="ECO:0000256" key="5">
    <source>
        <dbReference type="SAM" id="Phobius"/>
    </source>
</evidence>
<gene>
    <name evidence="6" type="ORF">S01H4_49085</name>
</gene>
<protein>
    <recommendedName>
        <fullName evidence="7">ABC transmembrane type-1 domain-containing protein</fullName>
    </recommendedName>
</protein>
<sequence>MEEKIFSRVATGYIEIVRGTPLLAQTLLLFYLPTSLGVQITGWELEFDFILLGKDLTLTLFNHAILIGIITLGLNSAA</sequence>
<keyword evidence="4 5" id="KW-0472">Membrane</keyword>
<comment type="caution">
    <text evidence="6">The sequence shown here is derived from an EMBL/GenBank/DDBJ whole genome shotgun (WGS) entry which is preliminary data.</text>
</comment>
<dbReference type="Gene3D" id="1.10.3720.10">
    <property type="entry name" value="MetI-like"/>
    <property type="match status" value="1"/>
</dbReference>
<evidence type="ECO:0000313" key="6">
    <source>
        <dbReference type="EMBL" id="GAG96583.1"/>
    </source>
</evidence>
<comment type="subcellular location">
    <subcellularLocation>
        <location evidence="1">Membrane</location>
        <topology evidence="1">Multi-pass membrane protein</topology>
    </subcellularLocation>
</comment>
<dbReference type="AlphaFoldDB" id="X1CK45"/>
<evidence type="ECO:0000256" key="3">
    <source>
        <dbReference type="ARBA" id="ARBA00022989"/>
    </source>
</evidence>
<dbReference type="InterPro" id="IPR035906">
    <property type="entry name" value="MetI-like_sf"/>
</dbReference>
<organism evidence="6">
    <name type="scientific">marine sediment metagenome</name>
    <dbReference type="NCBI Taxonomy" id="412755"/>
    <lineage>
        <taxon>unclassified sequences</taxon>
        <taxon>metagenomes</taxon>
        <taxon>ecological metagenomes</taxon>
    </lineage>
</organism>
<dbReference type="EMBL" id="BART01027727">
    <property type="protein sequence ID" value="GAG96583.1"/>
    <property type="molecule type" value="Genomic_DNA"/>
</dbReference>
<evidence type="ECO:0008006" key="7">
    <source>
        <dbReference type="Google" id="ProtNLM"/>
    </source>
</evidence>
<name>X1CK45_9ZZZZ</name>
<evidence type="ECO:0000256" key="4">
    <source>
        <dbReference type="ARBA" id="ARBA00023136"/>
    </source>
</evidence>
<keyword evidence="2 5" id="KW-0812">Transmembrane</keyword>
<dbReference type="GO" id="GO:0016020">
    <property type="term" value="C:membrane"/>
    <property type="evidence" value="ECO:0007669"/>
    <property type="project" value="UniProtKB-SubCell"/>
</dbReference>
<reference evidence="6" key="1">
    <citation type="journal article" date="2014" name="Front. Microbiol.">
        <title>High frequency of phylogenetically diverse reductive dehalogenase-homologous genes in deep subseafloor sedimentary metagenomes.</title>
        <authorList>
            <person name="Kawai M."/>
            <person name="Futagami T."/>
            <person name="Toyoda A."/>
            <person name="Takaki Y."/>
            <person name="Nishi S."/>
            <person name="Hori S."/>
            <person name="Arai W."/>
            <person name="Tsubouchi T."/>
            <person name="Morono Y."/>
            <person name="Uchiyama I."/>
            <person name="Ito T."/>
            <person name="Fujiyama A."/>
            <person name="Inagaki F."/>
            <person name="Takami H."/>
        </authorList>
    </citation>
    <scope>NUCLEOTIDE SEQUENCE</scope>
    <source>
        <strain evidence="6">Expedition CK06-06</strain>
    </source>
</reference>
<proteinExistence type="predicted"/>
<keyword evidence="3 5" id="KW-1133">Transmembrane helix</keyword>
<feature type="transmembrane region" description="Helical" evidence="5">
    <location>
        <begin position="21"/>
        <end position="40"/>
    </location>
</feature>
<evidence type="ECO:0000256" key="2">
    <source>
        <dbReference type="ARBA" id="ARBA00022692"/>
    </source>
</evidence>
<feature type="transmembrane region" description="Helical" evidence="5">
    <location>
        <begin position="60"/>
        <end position="77"/>
    </location>
</feature>
<evidence type="ECO:0000256" key="1">
    <source>
        <dbReference type="ARBA" id="ARBA00004141"/>
    </source>
</evidence>
<accession>X1CK45</accession>